<accession>A0A6P1VXP5</accession>
<protein>
    <submittedName>
        <fullName evidence="2">Uncharacterized protein</fullName>
    </submittedName>
</protein>
<reference evidence="2 3" key="1">
    <citation type="submission" date="2019-11" db="EMBL/GenBank/DDBJ databases">
        <title>Spirosoma endbachense sp. nov., isolated from a natural salt meadow.</title>
        <authorList>
            <person name="Rojas J."/>
            <person name="Ambika Manirajan B."/>
            <person name="Ratering S."/>
            <person name="Suarez C."/>
            <person name="Geissler-Plaum R."/>
            <person name="Schnell S."/>
        </authorList>
    </citation>
    <scope>NUCLEOTIDE SEQUENCE [LARGE SCALE GENOMIC DNA]</scope>
    <source>
        <strain evidence="2 3">I-24</strain>
    </source>
</reference>
<organism evidence="2 3">
    <name type="scientific">Spirosoma endbachense</name>
    <dbReference type="NCBI Taxonomy" id="2666025"/>
    <lineage>
        <taxon>Bacteria</taxon>
        <taxon>Pseudomonadati</taxon>
        <taxon>Bacteroidota</taxon>
        <taxon>Cytophagia</taxon>
        <taxon>Cytophagales</taxon>
        <taxon>Cytophagaceae</taxon>
        <taxon>Spirosoma</taxon>
    </lineage>
</organism>
<proteinExistence type="predicted"/>
<dbReference type="RefSeq" id="WP_162386973.1">
    <property type="nucleotide sequence ID" value="NZ_CP045997.1"/>
</dbReference>
<evidence type="ECO:0000313" key="3">
    <source>
        <dbReference type="Proteomes" id="UP000464577"/>
    </source>
</evidence>
<gene>
    <name evidence="2" type="ORF">GJR95_16785</name>
</gene>
<dbReference type="AlphaFoldDB" id="A0A6P1VXP5"/>
<dbReference type="EMBL" id="CP045997">
    <property type="protein sequence ID" value="QHV96567.1"/>
    <property type="molecule type" value="Genomic_DNA"/>
</dbReference>
<keyword evidence="3" id="KW-1185">Reference proteome</keyword>
<evidence type="ECO:0000256" key="1">
    <source>
        <dbReference type="SAM" id="Coils"/>
    </source>
</evidence>
<name>A0A6P1VXP5_9BACT</name>
<evidence type="ECO:0000313" key="2">
    <source>
        <dbReference type="EMBL" id="QHV96567.1"/>
    </source>
</evidence>
<feature type="coiled-coil region" evidence="1">
    <location>
        <begin position="35"/>
        <end position="62"/>
    </location>
</feature>
<dbReference type="Proteomes" id="UP000464577">
    <property type="component" value="Chromosome"/>
</dbReference>
<keyword evidence="1" id="KW-0175">Coiled coil</keyword>
<dbReference type="KEGG" id="senf:GJR95_16785"/>
<sequence length="216" mass="24691">MESSNQWIDITRFGQKIIHELELNKESSILGLWMAQRVAELIRRVETTKDEAEREALAKECTELILKLWEKRNTWPSGGPLADIYPTLKRLFGPRNQYYSIFRNKNVGDTGLISKLAALHQREMKLFINSPNVATSPEIVKASNEKLELYIDHLSKEESQALLFTAGRLFEVENSEKDPGLAEEMNQLLAKTQDTFTLIEQERLALIQEASGKTLS</sequence>